<organism evidence="1 2">
    <name type="scientific">Arcticibacter svalbardensis MN12-7</name>
    <dbReference type="NCBI Taxonomy" id="1150600"/>
    <lineage>
        <taxon>Bacteria</taxon>
        <taxon>Pseudomonadati</taxon>
        <taxon>Bacteroidota</taxon>
        <taxon>Sphingobacteriia</taxon>
        <taxon>Sphingobacteriales</taxon>
        <taxon>Sphingobacteriaceae</taxon>
        <taxon>Arcticibacter</taxon>
    </lineage>
</organism>
<accession>R9GTN3</accession>
<dbReference type="AlphaFoldDB" id="R9GTN3"/>
<dbReference type="STRING" id="1150600.ADIARSV_1680"/>
<proteinExistence type="predicted"/>
<dbReference type="Proteomes" id="UP000014174">
    <property type="component" value="Unassembled WGS sequence"/>
</dbReference>
<protein>
    <submittedName>
        <fullName evidence="1">Uncharacterized protein</fullName>
    </submittedName>
</protein>
<dbReference type="EMBL" id="AQPN01000063">
    <property type="protein sequence ID" value="EOR95192.1"/>
    <property type="molecule type" value="Genomic_DNA"/>
</dbReference>
<name>R9GTN3_9SPHI</name>
<sequence length="62" mass="7428">MVSLELPVLNRLFAYFNFNNNYTAQLFFFPIPAGCDQHHEVTIQWPSLWKYLPRSQKVSFFD</sequence>
<keyword evidence="2" id="KW-1185">Reference proteome</keyword>
<reference evidence="1 2" key="1">
    <citation type="journal article" date="2013" name="Genome Announc.">
        <title>Draft Genome Sequence of Arcticibacter svalbardensis Strain MN12-7T, a Member of the Family Sphingobacteriaceae Isolated from an Arctic Soil Sample.</title>
        <authorList>
            <person name="Shivaji S."/>
            <person name="Ara S."/>
            <person name="Prasad S."/>
            <person name="Manasa B.P."/>
            <person name="Begum Z."/>
            <person name="Singh A."/>
            <person name="Kumar Pinnaka A."/>
        </authorList>
    </citation>
    <scope>NUCLEOTIDE SEQUENCE [LARGE SCALE GENOMIC DNA]</scope>
    <source>
        <strain evidence="1 2">MN12-7</strain>
    </source>
</reference>
<gene>
    <name evidence="1" type="ORF">ADIARSV_1680</name>
</gene>
<comment type="caution">
    <text evidence="1">The sequence shown here is derived from an EMBL/GenBank/DDBJ whole genome shotgun (WGS) entry which is preliminary data.</text>
</comment>
<evidence type="ECO:0000313" key="2">
    <source>
        <dbReference type="Proteomes" id="UP000014174"/>
    </source>
</evidence>
<evidence type="ECO:0000313" key="1">
    <source>
        <dbReference type="EMBL" id="EOR95192.1"/>
    </source>
</evidence>